<gene>
    <name evidence="2" type="ORF">ATK30_0162</name>
</gene>
<proteinExistence type="predicted"/>
<protein>
    <submittedName>
        <fullName evidence="2">Uncharacterized protein</fullName>
    </submittedName>
</protein>
<reference evidence="2 3" key="1">
    <citation type="submission" date="2017-12" db="EMBL/GenBank/DDBJ databases">
        <title>Sequencing the genomes of 1000 Actinobacteria strains.</title>
        <authorList>
            <person name="Klenk H.-P."/>
        </authorList>
    </citation>
    <scope>NUCLEOTIDE SEQUENCE [LARGE SCALE GENOMIC DNA]</scope>
    <source>
        <strain evidence="2 3">DSM 45165</strain>
    </source>
</reference>
<keyword evidence="1" id="KW-0472">Membrane</keyword>
<evidence type="ECO:0000313" key="3">
    <source>
        <dbReference type="Proteomes" id="UP000233750"/>
    </source>
</evidence>
<dbReference type="RefSeq" id="WP_158242421.1">
    <property type="nucleotide sequence ID" value="NZ_PJMY01000001.1"/>
</dbReference>
<feature type="transmembrane region" description="Helical" evidence="1">
    <location>
        <begin position="12"/>
        <end position="34"/>
    </location>
</feature>
<organism evidence="2 3">
    <name type="scientific">Amycolatopsis echigonensis</name>
    <dbReference type="NCBI Taxonomy" id="2576905"/>
    <lineage>
        <taxon>Bacteria</taxon>
        <taxon>Bacillati</taxon>
        <taxon>Actinomycetota</taxon>
        <taxon>Actinomycetes</taxon>
        <taxon>Pseudonocardiales</taxon>
        <taxon>Pseudonocardiaceae</taxon>
        <taxon>Amycolatopsis</taxon>
    </lineage>
</organism>
<dbReference type="AlphaFoldDB" id="A0A2N3X1U6"/>
<name>A0A2N3X1U6_9PSEU</name>
<sequence>MFSAAGHPGRAFANDVVCGVLLLILGLTSAVLTYRQRAEARRAAGAARGM</sequence>
<keyword evidence="3" id="KW-1185">Reference proteome</keyword>
<comment type="caution">
    <text evidence="2">The sequence shown here is derived from an EMBL/GenBank/DDBJ whole genome shotgun (WGS) entry which is preliminary data.</text>
</comment>
<accession>A0A2N3X1U6</accession>
<dbReference type="Proteomes" id="UP000233750">
    <property type="component" value="Unassembled WGS sequence"/>
</dbReference>
<keyword evidence="1" id="KW-0812">Transmembrane</keyword>
<evidence type="ECO:0000313" key="2">
    <source>
        <dbReference type="EMBL" id="PKW00089.1"/>
    </source>
</evidence>
<evidence type="ECO:0000256" key="1">
    <source>
        <dbReference type="SAM" id="Phobius"/>
    </source>
</evidence>
<dbReference type="EMBL" id="PJMY01000001">
    <property type="protein sequence ID" value="PKW00089.1"/>
    <property type="molecule type" value="Genomic_DNA"/>
</dbReference>
<keyword evidence="1" id="KW-1133">Transmembrane helix</keyword>